<sequence>MKVELRNISKKYEGNNVYTLNDINMTIDDNDFCVLLGPSGCGKTTLLRMVVGLNSVTKGDLLFNNKRVNDLPPKDRDIAMVFQSYALYPHMNVYKNMAFGLKMKKEKTSVIDNRVKDVAKILNISHLLYKKPSEISGGQRQRVALGRAIVRKPSLFLMDEPLSNLDAKLRENMRVELVKLHQSLGSTTIYVTHDQIEAMTMGTKIILMHNQKIQQIGKPMDLYNDPKNLFVANFIGNPTINNFKGKVKDGYFINDSGLLKIKLKPEEIEKINKLKIENIVFCIRSEEIKQVLKDEDAQVTVIHIERLGKESEIRGAIDSDNNITITSKSDIELEAYSKIKVKFNNYFLFDEKTENRI</sequence>
<dbReference type="PROSITE" id="PS00211">
    <property type="entry name" value="ABC_TRANSPORTER_1"/>
    <property type="match status" value="1"/>
</dbReference>
<evidence type="ECO:0000256" key="6">
    <source>
        <dbReference type="ARBA" id="ARBA00023136"/>
    </source>
</evidence>
<feature type="domain" description="ABC transporter" evidence="7">
    <location>
        <begin position="3"/>
        <end position="235"/>
    </location>
</feature>
<evidence type="ECO:0000259" key="7">
    <source>
        <dbReference type="PROSITE" id="PS50893"/>
    </source>
</evidence>
<evidence type="ECO:0000256" key="5">
    <source>
        <dbReference type="ARBA" id="ARBA00022967"/>
    </source>
</evidence>
<dbReference type="Pfam" id="PF00005">
    <property type="entry name" value="ABC_tran"/>
    <property type="match status" value="1"/>
</dbReference>
<proteinExistence type="predicted"/>
<keyword evidence="1" id="KW-0813">Transport</keyword>
<dbReference type="PANTHER" id="PTHR43875">
    <property type="entry name" value="MALTODEXTRIN IMPORT ATP-BINDING PROTEIN MSMX"/>
    <property type="match status" value="1"/>
</dbReference>
<keyword evidence="6" id="KW-0472">Membrane</keyword>
<dbReference type="CDD" id="cd03301">
    <property type="entry name" value="ABC_MalK_N"/>
    <property type="match status" value="1"/>
</dbReference>
<dbReference type="InterPro" id="IPR047641">
    <property type="entry name" value="ABC_transpr_MalK/UgpC-like"/>
</dbReference>
<keyword evidence="4 8" id="KW-0067">ATP-binding</keyword>
<dbReference type="GO" id="GO:0140359">
    <property type="term" value="F:ABC-type transporter activity"/>
    <property type="evidence" value="ECO:0007669"/>
    <property type="project" value="InterPro"/>
</dbReference>
<dbReference type="InterPro" id="IPR017871">
    <property type="entry name" value="ABC_transporter-like_CS"/>
</dbReference>
<evidence type="ECO:0000256" key="1">
    <source>
        <dbReference type="ARBA" id="ARBA00022448"/>
    </source>
</evidence>
<keyword evidence="2" id="KW-1003">Cell membrane</keyword>
<evidence type="ECO:0000256" key="3">
    <source>
        <dbReference type="ARBA" id="ARBA00022741"/>
    </source>
</evidence>
<dbReference type="SUPFAM" id="SSF50331">
    <property type="entry name" value="MOP-like"/>
    <property type="match status" value="1"/>
</dbReference>
<reference evidence="8 9" key="1">
    <citation type="submission" date="2017-11" db="EMBL/GenBank/DDBJ databases">
        <title>Complete genome sequence of Spiroplasma clarkii CN-5 (DSM 19994).</title>
        <authorList>
            <person name="Tsai Y.-M."/>
            <person name="Chang A."/>
            <person name="Lo W.-S."/>
            <person name="Kuo C.-H."/>
        </authorList>
    </citation>
    <scope>NUCLEOTIDE SEQUENCE [LARGE SCALE GENOMIC DNA]</scope>
    <source>
        <strain evidence="8 9">CN-5</strain>
    </source>
</reference>
<name>A0A2K8KFJ8_9MOLU</name>
<evidence type="ECO:0000313" key="8">
    <source>
        <dbReference type="EMBL" id="ATX70458.1"/>
    </source>
</evidence>
<dbReference type="InterPro" id="IPR027417">
    <property type="entry name" value="P-loop_NTPase"/>
</dbReference>
<gene>
    <name evidence="8" type="primary">msmX</name>
    <name evidence="8" type="ORF">SCLAR_v1c01270</name>
</gene>
<dbReference type="SUPFAM" id="SSF52540">
    <property type="entry name" value="P-loop containing nucleoside triphosphate hydrolases"/>
    <property type="match status" value="1"/>
</dbReference>
<dbReference type="RefSeq" id="WP_100254025.1">
    <property type="nucleotide sequence ID" value="NZ_CP024870.1"/>
</dbReference>
<dbReference type="InterPro" id="IPR015855">
    <property type="entry name" value="ABC_transpr_MalK-like"/>
</dbReference>
<dbReference type="InterPro" id="IPR008995">
    <property type="entry name" value="Mo/tungstate-bd_C_term_dom"/>
</dbReference>
<dbReference type="Proteomes" id="UP000231179">
    <property type="component" value="Chromosome"/>
</dbReference>
<dbReference type="GO" id="GO:0055052">
    <property type="term" value="C:ATP-binding cassette (ABC) transporter complex, substrate-binding subunit-containing"/>
    <property type="evidence" value="ECO:0007669"/>
    <property type="project" value="TreeGrafter"/>
</dbReference>
<dbReference type="InterPro" id="IPR003439">
    <property type="entry name" value="ABC_transporter-like_ATP-bd"/>
</dbReference>
<dbReference type="GO" id="GO:0008643">
    <property type="term" value="P:carbohydrate transport"/>
    <property type="evidence" value="ECO:0007669"/>
    <property type="project" value="InterPro"/>
</dbReference>
<organism evidence="8 9">
    <name type="scientific">Spiroplasma clarkii</name>
    <dbReference type="NCBI Taxonomy" id="2139"/>
    <lineage>
        <taxon>Bacteria</taxon>
        <taxon>Bacillati</taxon>
        <taxon>Mycoplasmatota</taxon>
        <taxon>Mollicutes</taxon>
        <taxon>Entomoplasmatales</taxon>
        <taxon>Spiroplasmataceae</taxon>
        <taxon>Spiroplasma</taxon>
    </lineage>
</organism>
<keyword evidence="8" id="KW-0762">Sugar transport</keyword>
<dbReference type="GO" id="GO:0016887">
    <property type="term" value="F:ATP hydrolysis activity"/>
    <property type="evidence" value="ECO:0007669"/>
    <property type="project" value="InterPro"/>
</dbReference>
<dbReference type="Gene3D" id="3.40.50.300">
    <property type="entry name" value="P-loop containing nucleotide triphosphate hydrolases"/>
    <property type="match status" value="1"/>
</dbReference>
<accession>A0A2K8KFJ8</accession>
<dbReference type="InterPro" id="IPR012340">
    <property type="entry name" value="NA-bd_OB-fold"/>
</dbReference>
<dbReference type="GO" id="GO:0005524">
    <property type="term" value="F:ATP binding"/>
    <property type="evidence" value="ECO:0007669"/>
    <property type="project" value="UniProtKB-KW"/>
</dbReference>
<keyword evidence="9" id="KW-1185">Reference proteome</keyword>
<dbReference type="SMART" id="SM00382">
    <property type="entry name" value="AAA"/>
    <property type="match status" value="1"/>
</dbReference>
<evidence type="ECO:0000313" key="9">
    <source>
        <dbReference type="Proteomes" id="UP000231179"/>
    </source>
</evidence>
<dbReference type="FunFam" id="3.40.50.300:FF:000042">
    <property type="entry name" value="Maltose/maltodextrin ABC transporter, ATP-binding protein"/>
    <property type="match status" value="1"/>
</dbReference>
<keyword evidence="3" id="KW-0547">Nucleotide-binding</keyword>
<dbReference type="EMBL" id="CP024870">
    <property type="protein sequence ID" value="ATX70458.1"/>
    <property type="molecule type" value="Genomic_DNA"/>
</dbReference>
<dbReference type="AlphaFoldDB" id="A0A2K8KFJ8"/>
<dbReference type="PROSITE" id="PS50893">
    <property type="entry name" value="ABC_TRANSPORTER_2"/>
    <property type="match status" value="1"/>
</dbReference>
<protein>
    <submittedName>
        <fullName evidence="8">Multiple sugar transport system ATP-binding protein</fullName>
    </submittedName>
</protein>
<dbReference type="InterPro" id="IPR003593">
    <property type="entry name" value="AAA+_ATPase"/>
</dbReference>
<dbReference type="PANTHER" id="PTHR43875:SF15">
    <property type="entry name" value="TREHALOSE IMPORT ATP-BINDING PROTEIN SUGC"/>
    <property type="match status" value="1"/>
</dbReference>
<evidence type="ECO:0000256" key="2">
    <source>
        <dbReference type="ARBA" id="ARBA00022475"/>
    </source>
</evidence>
<dbReference type="Gene3D" id="2.40.50.140">
    <property type="entry name" value="Nucleic acid-binding proteins"/>
    <property type="match status" value="1"/>
</dbReference>
<dbReference type="Gene3D" id="2.40.50.100">
    <property type="match status" value="1"/>
</dbReference>
<keyword evidence="5" id="KW-1278">Translocase</keyword>
<evidence type="ECO:0000256" key="4">
    <source>
        <dbReference type="ARBA" id="ARBA00022840"/>
    </source>
</evidence>